<dbReference type="GO" id="GO:0016652">
    <property type="term" value="F:oxidoreductase activity, acting on NAD(P)H as acceptor"/>
    <property type="evidence" value="ECO:0007669"/>
    <property type="project" value="UniProtKB-UniRule"/>
</dbReference>
<comment type="similarity">
    <text evidence="6">Belongs to the azoreductase type 1 family.</text>
</comment>
<dbReference type="InterPro" id="IPR003680">
    <property type="entry name" value="Flavodoxin_fold"/>
</dbReference>
<dbReference type="EC" id="1.6.5.-" evidence="6"/>
<comment type="function">
    <text evidence="6">Also exhibits azoreductase activity. Catalyzes the reductive cleavage of the azo bond in aromatic azo compounds to the corresponding amines.</text>
</comment>
<dbReference type="Pfam" id="PF02525">
    <property type="entry name" value="Flavodoxin_2"/>
    <property type="match status" value="1"/>
</dbReference>
<comment type="cofactor">
    <cofactor evidence="6">
        <name>FMN</name>
        <dbReference type="ChEBI" id="CHEBI:58210"/>
    </cofactor>
    <text evidence="6">Binds 1 FMN per subunit.</text>
</comment>
<proteinExistence type="inferred from homology"/>
<dbReference type="Gene3D" id="3.40.50.360">
    <property type="match status" value="1"/>
</dbReference>
<dbReference type="InterPro" id="IPR023048">
    <property type="entry name" value="NADH:quinone_OxRdtase_FMN_depd"/>
</dbReference>
<gene>
    <name evidence="6" type="primary">azoR</name>
    <name evidence="8" type="ORF">SG35_003850</name>
</gene>
<accession>A0AAF0C293</accession>
<protein>
    <recommendedName>
        <fullName evidence="6">FMN dependent NADH:quinone oxidoreductase</fullName>
        <ecNumber evidence="6">1.6.5.-</ecNumber>
    </recommendedName>
    <alternativeName>
        <fullName evidence="6">Azo-dye reductase</fullName>
    </alternativeName>
    <alternativeName>
        <fullName evidence="6">FMN-dependent NADH-azo compound oxidoreductase</fullName>
    </alternativeName>
    <alternativeName>
        <fullName evidence="6">FMN-dependent NADH-azoreductase</fullName>
        <ecNumber evidence="6">1.7.1.17</ecNumber>
    </alternativeName>
</protein>
<dbReference type="RefSeq" id="WP_044831981.1">
    <property type="nucleotide sequence ID" value="NZ_CP059735.1"/>
</dbReference>
<keyword evidence="9" id="KW-1185">Reference proteome</keyword>
<name>A0AAF0C293_9GAMM</name>
<dbReference type="InterPro" id="IPR029039">
    <property type="entry name" value="Flavoprotein-like_sf"/>
</dbReference>
<reference evidence="8 9" key="1">
    <citation type="journal article" date="2015" name="Genome Announc.">
        <title>Draft Genome Sequences of Marine Isolates of Thalassomonas viridans and Thalassomonas actiniarum.</title>
        <authorList>
            <person name="Olonade I."/>
            <person name="van Zyl L.J."/>
            <person name="Trindade M."/>
        </authorList>
    </citation>
    <scope>NUCLEOTIDE SEQUENCE [LARGE SCALE GENOMIC DNA]</scope>
    <source>
        <strain evidence="8 9">A5K-106</strain>
    </source>
</reference>
<dbReference type="PANTHER" id="PTHR43741">
    <property type="entry name" value="FMN-DEPENDENT NADH-AZOREDUCTASE 1"/>
    <property type="match status" value="1"/>
</dbReference>
<dbReference type="PANTHER" id="PTHR43741:SF2">
    <property type="entry name" value="FMN-DEPENDENT NADH:QUINONE OXIDOREDUCTASE"/>
    <property type="match status" value="1"/>
</dbReference>
<comment type="subunit">
    <text evidence="6">Homodimer.</text>
</comment>
<keyword evidence="1 6" id="KW-0285">Flavoprotein</keyword>
<evidence type="ECO:0000256" key="2">
    <source>
        <dbReference type="ARBA" id="ARBA00022643"/>
    </source>
</evidence>
<evidence type="ECO:0000256" key="4">
    <source>
        <dbReference type="ARBA" id="ARBA00023027"/>
    </source>
</evidence>
<sequence length="210" mass="23089">MNTQSKKVLIIKSSPAAEHSVSNEIADFLAEQLQAKNENYDISIRDLAKSPAPVYNTQTLQAFYTPAEQLNEQQKVIVSPSLTYIEELKAADIIVFASPMHNFGITTLLKAYVDQICRMGLTFQYHEHGPEGLVTGKQALIISSAGGNFQLPAEKHKDFQTPYLKHVLNFIGIEDIAVIPVQGVGLGEEVAAQSKHVAKNQLRTLAMSVL</sequence>
<keyword evidence="3 6" id="KW-0560">Oxidoreductase</keyword>
<dbReference type="HAMAP" id="MF_01216">
    <property type="entry name" value="Azoreductase_type1"/>
    <property type="match status" value="1"/>
</dbReference>
<dbReference type="EMBL" id="CP059735">
    <property type="protein sequence ID" value="WDD99816.1"/>
    <property type="molecule type" value="Genomic_DNA"/>
</dbReference>
<evidence type="ECO:0000256" key="6">
    <source>
        <dbReference type="HAMAP-Rule" id="MF_01216"/>
    </source>
</evidence>
<dbReference type="SUPFAM" id="SSF52218">
    <property type="entry name" value="Flavoproteins"/>
    <property type="match status" value="1"/>
</dbReference>
<dbReference type="KEGG" id="tact:SG35_003850"/>
<evidence type="ECO:0000256" key="3">
    <source>
        <dbReference type="ARBA" id="ARBA00023002"/>
    </source>
</evidence>
<feature type="binding site" evidence="6">
    <location>
        <begin position="20"/>
        <end position="22"/>
    </location>
    <ligand>
        <name>FMN</name>
        <dbReference type="ChEBI" id="CHEBI:58210"/>
    </ligand>
</feature>
<dbReference type="AlphaFoldDB" id="A0AAF0C293"/>
<evidence type="ECO:0000256" key="1">
    <source>
        <dbReference type="ARBA" id="ARBA00022630"/>
    </source>
</evidence>
<dbReference type="GO" id="GO:0009055">
    <property type="term" value="F:electron transfer activity"/>
    <property type="evidence" value="ECO:0007669"/>
    <property type="project" value="UniProtKB-UniRule"/>
</dbReference>
<evidence type="ECO:0000313" key="8">
    <source>
        <dbReference type="EMBL" id="WDD99816.1"/>
    </source>
</evidence>
<comment type="catalytic activity">
    <reaction evidence="6">
        <text>2 a quinone + NADH + H(+) = 2 a 1,4-benzosemiquinone + NAD(+)</text>
        <dbReference type="Rhea" id="RHEA:65952"/>
        <dbReference type="ChEBI" id="CHEBI:15378"/>
        <dbReference type="ChEBI" id="CHEBI:57540"/>
        <dbReference type="ChEBI" id="CHEBI:57945"/>
        <dbReference type="ChEBI" id="CHEBI:132124"/>
        <dbReference type="ChEBI" id="CHEBI:134225"/>
    </reaction>
</comment>
<dbReference type="InterPro" id="IPR050104">
    <property type="entry name" value="FMN-dep_NADH:Q_OxRdtase_AzoR1"/>
</dbReference>
<comment type="catalytic activity">
    <reaction evidence="5">
        <text>N,N-dimethyl-1,4-phenylenediamine + anthranilate + 2 NAD(+) = 2-(4-dimethylaminophenyl)diazenylbenzoate + 2 NADH + 2 H(+)</text>
        <dbReference type="Rhea" id="RHEA:55872"/>
        <dbReference type="ChEBI" id="CHEBI:15378"/>
        <dbReference type="ChEBI" id="CHEBI:15783"/>
        <dbReference type="ChEBI" id="CHEBI:16567"/>
        <dbReference type="ChEBI" id="CHEBI:57540"/>
        <dbReference type="ChEBI" id="CHEBI:57945"/>
        <dbReference type="ChEBI" id="CHEBI:71579"/>
        <dbReference type="EC" id="1.7.1.17"/>
    </reaction>
    <physiologicalReaction direction="right-to-left" evidence="5">
        <dbReference type="Rhea" id="RHEA:55874"/>
    </physiologicalReaction>
</comment>
<feature type="binding site" evidence="6">
    <location>
        <begin position="144"/>
        <end position="147"/>
    </location>
    <ligand>
        <name>FMN</name>
        <dbReference type="ChEBI" id="CHEBI:58210"/>
    </ligand>
</feature>
<keyword evidence="4 6" id="KW-0520">NAD</keyword>
<feature type="domain" description="Flavodoxin-like fold" evidence="7">
    <location>
        <begin position="6"/>
        <end position="203"/>
    </location>
</feature>
<comment type="caution">
    <text evidence="6">Lacks conserved residue(s) required for the propagation of feature annotation.</text>
</comment>
<keyword evidence="2 6" id="KW-0288">FMN</keyword>
<comment type="function">
    <text evidence="6">Quinone reductase that provides resistance to thiol-specific stress caused by electrophilic quinones.</text>
</comment>
<reference evidence="8 9" key="2">
    <citation type="journal article" date="2022" name="Mar. Drugs">
        <title>Bioassay-Guided Fractionation Leads to the Detection of Cholic Acid Generated by the Rare Thalassomonas sp.</title>
        <authorList>
            <person name="Pheiffer F."/>
            <person name="Schneider Y.K."/>
            <person name="Hansen E.H."/>
            <person name="Andersen J.H."/>
            <person name="Isaksson J."/>
            <person name="Busche T."/>
            <person name="R C."/>
            <person name="Kalinowski J."/>
            <person name="Zyl L.V."/>
            <person name="Trindade M."/>
        </authorList>
    </citation>
    <scope>NUCLEOTIDE SEQUENCE [LARGE SCALE GENOMIC DNA]</scope>
    <source>
        <strain evidence="8 9">A5K-106</strain>
    </source>
</reference>
<feature type="binding site" evidence="6">
    <location>
        <position position="14"/>
    </location>
    <ligand>
        <name>FMN</name>
        <dbReference type="ChEBI" id="CHEBI:58210"/>
    </ligand>
</feature>
<dbReference type="Proteomes" id="UP000032568">
    <property type="component" value="Chromosome"/>
</dbReference>
<dbReference type="GO" id="GO:0010181">
    <property type="term" value="F:FMN binding"/>
    <property type="evidence" value="ECO:0007669"/>
    <property type="project" value="UniProtKB-UniRule"/>
</dbReference>
<evidence type="ECO:0000259" key="7">
    <source>
        <dbReference type="Pfam" id="PF02525"/>
    </source>
</evidence>
<evidence type="ECO:0000256" key="5">
    <source>
        <dbReference type="ARBA" id="ARBA00048542"/>
    </source>
</evidence>
<dbReference type="EC" id="1.7.1.17" evidence="6"/>
<dbReference type="GO" id="GO:0016655">
    <property type="term" value="F:oxidoreductase activity, acting on NAD(P)H, quinone or similar compound as acceptor"/>
    <property type="evidence" value="ECO:0007669"/>
    <property type="project" value="InterPro"/>
</dbReference>
<organism evidence="8 9">
    <name type="scientific">Thalassomonas actiniarum</name>
    <dbReference type="NCBI Taxonomy" id="485447"/>
    <lineage>
        <taxon>Bacteria</taxon>
        <taxon>Pseudomonadati</taxon>
        <taxon>Pseudomonadota</taxon>
        <taxon>Gammaproteobacteria</taxon>
        <taxon>Alteromonadales</taxon>
        <taxon>Colwelliaceae</taxon>
        <taxon>Thalassomonas</taxon>
    </lineage>
</organism>
<evidence type="ECO:0000313" key="9">
    <source>
        <dbReference type="Proteomes" id="UP000032568"/>
    </source>
</evidence>